<feature type="non-terminal residue" evidence="13">
    <location>
        <position position="1"/>
    </location>
</feature>
<dbReference type="InterPro" id="IPR027417">
    <property type="entry name" value="P-loop_NTPase"/>
</dbReference>
<keyword evidence="14" id="KW-1185">Reference proteome</keyword>
<evidence type="ECO:0000313" key="14">
    <source>
        <dbReference type="Proteomes" id="UP001642360"/>
    </source>
</evidence>
<keyword evidence="2 10" id="KW-0645">Protease</keyword>
<dbReference type="AlphaFoldDB" id="A0ABC8V279"/>
<dbReference type="InterPro" id="IPR023192">
    <property type="entry name" value="TGS-like_dom_sf"/>
</dbReference>
<evidence type="ECO:0000256" key="6">
    <source>
        <dbReference type="ARBA" id="ARBA00022833"/>
    </source>
</evidence>
<keyword evidence="8" id="KW-0460">Magnesium</keyword>
<dbReference type="InterPro" id="IPR006073">
    <property type="entry name" value="GTP-bd"/>
</dbReference>
<evidence type="ECO:0000259" key="12">
    <source>
        <dbReference type="PROSITE" id="PS51710"/>
    </source>
</evidence>
<evidence type="ECO:0000256" key="7">
    <source>
        <dbReference type="ARBA" id="ARBA00022840"/>
    </source>
</evidence>
<evidence type="ECO:0000256" key="1">
    <source>
        <dbReference type="ARBA" id="ARBA00001946"/>
    </source>
</evidence>
<evidence type="ECO:0000256" key="4">
    <source>
        <dbReference type="ARBA" id="ARBA00022741"/>
    </source>
</evidence>
<dbReference type="Gene3D" id="1.10.150.300">
    <property type="entry name" value="TGS-like domain"/>
    <property type="match status" value="2"/>
</dbReference>
<dbReference type="SUPFAM" id="SSF52540">
    <property type="entry name" value="P-loop containing nucleoside triphosphate hydrolases"/>
    <property type="match status" value="1"/>
</dbReference>
<dbReference type="Proteomes" id="UP001642360">
    <property type="component" value="Unassembled WGS sequence"/>
</dbReference>
<keyword evidence="4" id="KW-0547">Nucleotide-binding</keyword>
<keyword evidence="9 10" id="KW-0482">Metalloprotease</keyword>
<dbReference type="GO" id="GO:0008237">
    <property type="term" value="F:metallopeptidase activity"/>
    <property type="evidence" value="ECO:0007669"/>
    <property type="project" value="UniProtKB-KW"/>
</dbReference>
<keyword evidence="7" id="KW-0067">ATP-binding</keyword>
<evidence type="ECO:0000256" key="3">
    <source>
        <dbReference type="ARBA" id="ARBA00022723"/>
    </source>
</evidence>
<feature type="domain" description="OBG-type G" evidence="12">
    <location>
        <begin position="18"/>
        <end position="255"/>
    </location>
</feature>
<comment type="similarity">
    <text evidence="10">Belongs to the peptidase M48 family.</text>
</comment>
<dbReference type="EMBL" id="CAUOFW020009910">
    <property type="protein sequence ID" value="CAK9187317.1"/>
    <property type="molecule type" value="Genomic_DNA"/>
</dbReference>
<organism evidence="13 14">
    <name type="scientific">Ilex paraguariensis</name>
    <name type="common">yerba mate</name>
    <dbReference type="NCBI Taxonomy" id="185542"/>
    <lineage>
        <taxon>Eukaryota</taxon>
        <taxon>Viridiplantae</taxon>
        <taxon>Streptophyta</taxon>
        <taxon>Embryophyta</taxon>
        <taxon>Tracheophyta</taxon>
        <taxon>Spermatophyta</taxon>
        <taxon>Magnoliopsida</taxon>
        <taxon>eudicotyledons</taxon>
        <taxon>Gunneridae</taxon>
        <taxon>Pentapetalae</taxon>
        <taxon>asterids</taxon>
        <taxon>campanulids</taxon>
        <taxon>Aquifoliales</taxon>
        <taxon>Aquifoliaceae</taxon>
        <taxon>Ilex</taxon>
    </lineage>
</organism>
<protein>
    <recommendedName>
        <fullName evidence="12">OBG-type G domain-containing protein</fullName>
    </recommendedName>
</protein>
<dbReference type="GO" id="GO:0005524">
    <property type="term" value="F:ATP binding"/>
    <property type="evidence" value="ECO:0007669"/>
    <property type="project" value="UniProtKB-KW"/>
</dbReference>
<keyword evidence="11" id="KW-0175">Coiled coil</keyword>
<evidence type="ECO:0000256" key="2">
    <source>
        <dbReference type="ARBA" id="ARBA00022670"/>
    </source>
</evidence>
<evidence type="ECO:0000256" key="9">
    <source>
        <dbReference type="ARBA" id="ARBA00023049"/>
    </source>
</evidence>
<feature type="coiled-coil region" evidence="11">
    <location>
        <begin position="146"/>
        <end position="173"/>
    </location>
</feature>
<proteinExistence type="inferred from homology"/>
<accession>A0ABC8V279</accession>
<dbReference type="Gene3D" id="3.30.2010.10">
    <property type="entry name" value="Metalloproteases ('zincins'), catalytic domain"/>
    <property type="match status" value="1"/>
</dbReference>
<dbReference type="FunFam" id="3.10.20.30:FF:000029">
    <property type="entry name" value="Obg-like ATPase 1"/>
    <property type="match status" value="1"/>
</dbReference>
<sequence length="420" mass="46763">NTFVRTFKPPGFFIMSTLSCGIVGLPNVGKSTLFNALLKKIQAGVANFPFCTIEPNIGVVDVPDKRLQILSNLSKSRKIVPATMTFVDIAGLVKGASTGEGLGNQFLKNIRETDAIVHVVRCFENDQVVHIEGKVNPIADIEVIHLELVLADLQMATNILQKIERQAKGNKENLLSIETLKKEEQAILKPYHFITSKKMIYAANLSEEDILGSNQSHLKAVQDYAAEENSVVLPFAQNWKKNCSPYLKRRPKREQETRAWTIQTGTTAPEAAGKIHTDLQKGFIRAEVISFEEMVKYGGRLGAKESGKAHLEEKRLIVYNLDCPVKKQVDSGKKYTLVQDIFKELVKTAEKRCPSSKQNRWEIRIKEDSEINAFCAPGGKVIITTAMLRKLKQKASKASDVSQKDLIAAVLGHENQPRPS</sequence>
<dbReference type="PANTHER" id="PTHR23305:SF18">
    <property type="entry name" value="OBG-TYPE G DOMAIN-CONTAINING PROTEIN"/>
    <property type="match status" value="1"/>
</dbReference>
<dbReference type="Gene3D" id="3.40.50.300">
    <property type="entry name" value="P-loop containing nucleotide triphosphate hydrolases"/>
    <property type="match status" value="2"/>
</dbReference>
<evidence type="ECO:0000256" key="8">
    <source>
        <dbReference type="ARBA" id="ARBA00022842"/>
    </source>
</evidence>
<comment type="cofactor">
    <cofactor evidence="10">
        <name>Zn(2+)</name>
        <dbReference type="ChEBI" id="CHEBI:29105"/>
    </cofactor>
    <text evidence="10">Binds 1 zinc ion per subunit.</text>
</comment>
<dbReference type="PANTHER" id="PTHR23305">
    <property type="entry name" value="OBG GTPASE FAMILY"/>
    <property type="match status" value="1"/>
</dbReference>
<dbReference type="CDD" id="cd01900">
    <property type="entry name" value="YchF"/>
    <property type="match status" value="1"/>
</dbReference>
<dbReference type="Pfam" id="PF01435">
    <property type="entry name" value="Peptidase_M48"/>
    <property type="match status" value="1"/>
</dbReference>
<dbReference type="PROSITE" id="PS51710">
    <property type="entry name" value="G_OBG"/>
    <property type="match status" value="1"/>
</dbReference>
<dbReference type="Pfam" id="PF01926">
    <property type="entry name" value="MMR_HSR1"/>
    <property type="match status" value="1"/>
</dbReference>
<dbReference type="SUPFAM" id="SSF81271">
    <property type="entry name" value="TGS-like"/>
    <property type="match status" value="1"/>
</dbReference>
<keyword evidence="6 10" id="KW-0862">Zinc</keyword>
<dbReference type="InterPro" id="IPR012676">
    <property type="entry name" value="TGS-like"/>
</dbReference>
<dbReference type="InterPro" id="IPR041706">
    <property type="entry name" value="YchF_N"/>
</dbReference>
<dbReference type="InterPro" id="IPR013029">
    <property type="entry name" value="YchF_C"/>
</dbReference>
<dbReference type="InterPro" id="IPR012675">
    <property type="entry name" value="Beta-grasp_dom_sf"/>
</dbReference>
<evidence type="ECO:0000256" key="5">
    <source>
        <dbReference type="ARBA" id="ARBA00022801"/>
    </source>
</evidence>
<evidence type="ECO:0000256" key="10">
    <source>
        <dbReference type="RuleBase" id="RU003983"/>
    </source>
</evidence>
<dbReference type="InterPro" id="IPR001915">
    <property type="entry name" value="Peptidase_M48"/>
</dbReference>
<name>A0ABC8V279_9AQUA</name>
<dbReference type="Gene3D" id="3.10.20.30">
    <property type="match status" value="2"/>
</dbReference>
<evidence type="ECO:0000256" key="11">
    <source>
        <dbReference type="SAM" id="Coils"/>
    </source>
</evidence>
<keyword evidence="5 10" id="KW-0378">Hydrolase</keyword>
<gene>
    <name evidence="13" type="ORF">ILEXP_LOCUS57832</name>
</gene>
<keyword evidence="3" id="KW-0479">Metal-binding</keyword>
<dbReference type="GO" id="GO:0046872">
    <property type="term" value="F:metal ion binding"/>
    <property type="evidence" value="ECO:0007669"/>
    <property type="project" value="UniProtKB-KW"/>
</dbReference>
<reference evidence="13 14" key="1">
    <citation type="submission" date="2024-02" db="EMBL/GenBank/DDBJ databases">
        <authorList>
            <person name="Vignale AGUSTIN F."/>
            <person name="Sosa J E."/>
            <person name="Modenutti C."/>
        </authorList>
    </citation>
    <scope>NUCLEOTIDE SEQUENCE [LARGE SCALE GENOMIC DNA]</scope>
</reference>
<comment type="caution">
    <text evidence="13">The sequence shown here is derived from an EMBL/GenBank/DDBJ whole genome shotgun (WGS) entry which is preliminary data.</text>
</comment>
<dbReference type="GO" id="GO:0006508">
    <property type="term" value="P:proteolysis"/>
    <property type="evidence" value="ECO:0007669"/>
    <property type="project" value="UniProtKB-KW"/>
</dbReference>
<dbReference type="InterPro" id="IPR031167">
    <property type="entry name" value="G_OBG"/>
</dbReference>
<dbReference type="Pfam" id="PF06071">
    <property type="entry name" value="YchF-GTPase_C"/>
    <property type="match status" value="1"/>
</dbReference>
<dbReference type="PRINTS" id="PR00326">
    <property type="entry name" value="GTP1OBG"/>
</dbReference>
<comment type="cofactor">
    <cofactor evidence="1">
        <name>Mg(2+)</name>
        <dbReference type="ChEBI" id="CHEBI:18420"/>
    </cofactor>
</comment>
<evidence type="ECO:0000313" key="13">
    <source>
        <dbReference type="EMBL" id="CAK9187317.1"/>
    </source>
</evidence>